<dbReference type="SUPFAM" id="SSF46934">
    <property type="entry name" value="UBA-like"/>
    <property type="match status" value="1"/>
</dbReference>
<dbReference type="Pfam" id="PF22562">
    <property type="entry name" value="UBA_7"/>
    <property type="match status" value="1"/>
</dbReference>
<feature type="compositionally biased region" description="Acidic residues" evidence="1">
    <location>
        <begin position="22"/>
        <end position="34"/>
    </location>
</feature>
<protein>
    <recommendedName>
        <fullName evidence="2">UBA domain-containing protein</fullName>
    </recommendedName>
</protein>
<feature type="domain" description="UBA" evidence="2">
    <location>
        <begin position="53"/>
        <end position="94"/>
    </location>
</feature>
<dbReference type="Pfam" id="PF09409">
    <property type="entry name" value="PUB"/>
    <property type="match status" value="1"/>
</dbReference>
<dbReference type="InterPro" id="IPR018997">
    <property type="entry name" value="PUB_domain"/>
</dbReference>
<dbReference type="InterPro" id="IPR036339">
    <property type="entry name" value="PUB-like_dom_sf"/>
</dbReference>
<dbReference type="SUPFAM" id="SSF143503">
    <property type="entry name" value="PUG domain-like"/>
    <property type="match status" value="1"/>
</dbReference>
<dbReference type="Gene3D" id="1.10.8.10">
    <property type="entry name" value="DNA helicase RuvA subunit, C-terminal domain"/>
    <property type="match status" value="1"/>
</dbReference>
<dbReference type="EMBL" id="CAMPGE010015074">
    <property type="protein sequence ID" value="CAI2373716.1"/>
    <property type="molecule type" value="Genomic_DNA"/>
</dbReference>
<organism evidence="3 4">
    <name type="scientific">Euplotes crassus</name>
    <dbReference type="NCBI Taxonomy" id="5936"/>
    <lineage>
        <taxon>Eukaryota</taxon>
        <taxon>Sar</taxon>
        <taxon>Alveolata</taxon>
        <taxon>Ciliophora</taxon>
        <taxon>Intramacronucleata</taxon>
        <taxon>Spirotrichea</taxon>
        <taxon>Hypotrichia</taxon>
        <taxon>Euplotida</taxon>
        <taxon>Euplotidae</taxon>
        <taxon>Moneuplotes</taxon>
    </lineage>
</organism>
<dbReference type="Gene3D" id="1.20.58.2190">
    <property type="match status" value="1"/>
</dbReference>
<gene>
    <name evidence="3" type="ORF">ECRASSUSDP1_LOCUS15062</name>
</gene>
<feature type="compositionally biased region" description="Basic and acidic residues" evidence="1">
    <location>
        <begin position="114"/>
        <end position="125"/>
    </location>
</feature>
<dbReference type="CDD" id="cd09212">
    <property type="entry name" value="PUB"/>
    <property type="match status" value="1"/>
</dbReference>
<feature type="region of interest" description="Disordered" evidence="1">
    <location>
        <begin position="1"/>
        <end position="53"/>
    </location>
</feature>
<evidence type="ECO:0000313" key="4">
    <source>
        <dbReference type="Proteomes" id="UP001295684"/>
    </source>
</evidence>
<feature type="region of interest" description="Disordered" evidence="1">
    <location>
        <begin position="94"/>
        <end position="125"/>
    </location>
</feature>
<dbReference type="AlphaFoldDB" id="A0AAD2CX80"/>
<sequence length="332" mass="38261">MDPTENKDAEMPPTEEPKPETPAEEPAADGENPDEEKKEIQEEKPKGKPISDLVNQGMASSIIEMGFTKAVAEKALLYTNNASVEKAFEWIQEHQEDPDFLEEEFLAPDQPTEDPNKPKLTKEEKIQAAKDLQKRLREKRIAEDKRLEEEREKERIRSTKELQKAKKKMEENEARLRLELERKEKKEFNEEKRRMEELLRKEAAERAGKKYVPGETTKIKKKPSLQAVKDAAKIVMTLYTEDRRPGVAKTCFKTFYTLCKNVLKDTDNQKFRIVNLANEKIAARIGKISGGLGMLKGVGFYENDEGNLELMDEHLDPDLLKEAMELVELKMN</sequence>
<feature type="compositionally biased region" description="Basic and acidic residues" evidence="1">
    <location>
        <begin position="35"/>
        <end position="46"/>
    </location>
</feature>
<accession>A0AAD2CX80</accession>
<keyword evidence="4" id="KW-1185">Reference proteome</keyword>
<feature type="compositionally biased region" description="Basic and acidic residues" evidence="1">
    <location>
        <begin position="1"/>
        <end position="21"/>
    </location>
</feature>
<reference evidence="3" key="1">
    <citation type="submission" date="2023-07" db="EMBL/GenBank/DDBJ databases">
        <authorList>
            <consortium name="AG Swart"/>
            <person name="Singh M."/>
            <person name="Singh A."/>
            <person name="Seah K."/>
            <person name="Emmerich C."/>
        </authorList>
    </citation>
    <scope>NUCLEOTIDE SEQUENCE</scope>
    <source>
        <strain evidence="3">DP1</strain>
    </source>
</reference>
<dbReference type="SMART" id="SM00165">
    <property type="entry name" value="UBA"/>
    <property type="match status" value="1"/>
</dbReference>
<comment type="caution">
    <text evidence="3">The sequence shown here is derived from an EMBL/GenBank/DDBJ whole genome shotgun (WGS) entry which is preliminary data.</text>
</comment>
<evidence type="ECO:0000313" key="3">
    <source>
        <dbReference type="EMBL" id="CAI2373716.1"/>
    </source>
</evidence>
<proteinExistence type="predicted"/>
<dbReference type="PROSITE" id="PS50030">
    <property type="entry name" value="UBA"/>
    <property type="match status" value="1"/>
</dbReference>
<dbReference type="PANTHER" id="PTHR46713:SF1">
    <property type="entry name" value="F13M7.16 PROTEIN"/>
    <property type="match status" value="1"/>
</dbReference>
<evidence type="ECO:0000256" key="1">
    <source>
        <dbReference type="SAM" id="MobiDB-lite"/>
    </source>
</evidence>
<name>A0AAD2CX80_EUPCR</name>
<dbReference type="InterPro" id="IPR009060">
    <property type="entry name" value="UBA-like_sf"/>
</dbReference>
<dbReference type="Proteomes" id="UP001295684">
    <property type="component" value="Unassembled WGS sequence"/>
</dbReference>
<dbReference type="InterPro" id="IPR015940">
    <property type="entry name" value="UBA"/>
</dbReference>
<evidence type="ECO:0000259" key="2">
    <source>
        <dbReference type="PROSITE" id="PS50030"/>
    </source>
</evidence>
<dbReference type="PANTHER" id="PTHR46713">
    <property type="entry name" value="F13M7.16 PROTEIN"/>
    <property type="match status" value="1"/>
</dbReference>